<keyword evidence="2 5" id="KW-0238">DNA-binding</keyword>
<dbReference type="GO" id="GO:0003700">
    <property type="term" value="F:DNA-binding transcription factor activity"/>
    <property type="evidence" value="ECO:0007669"/>
    <property type="project" value="InterPro"/>
</dbReference>
<dbReference type="RefSeq" id="WP_184785950.1">
    <property type="nucleotide sequence ID" value="NZ_BONT01000022.1"/>
</dbReference>
<evidence type="ECO:0000259" key="4">
    <source>
        <dbReference type="SMART" id="SM00418"/>
    </source>
</evidence>
<proteinExistence type="predicted"/>
<dbReference type="InterPro" id="IPR001845">
    <property type="entry name" value="HTH_ArsR_DNA-bd_dom"/>
</dbReference>
<keyword evidence="3" id="KW-0804">Transcription</keyword>
<dbReference type="SMART" id="SM00418">
    <property type="entry name" value="HTH_ARSR"/>
    <property type="match status" value="1"/>
</dbReference>
<keyword evidence="1" id="KW-0805">Transcription regulation</keyword>
<dbReference type="InterPro" id="IPR051011">
    <property type="entry name" value="Metal_resp_trans_reg"/>
</dbReference>
<dbReference type="SUPFAM" id="SSF46785">
    <property type="entry name" value="Winged helix' DNA-binding domain"/>
    <property type="match status" value="1"/>
</dbReference>
<gene>
    <name evidence="5" type="ORF">HNR73_000880</name>
</gene>
<dbReference type="Proteomes" id="UP000548476">
    <property type="component" value="Unassembled WGS sequence"/>
</dbReference>
<feature type="domain" description="HTH arsR-type" evidence="4">
    <location>
        <begin position="198"/>
        <end position="274"/>
    </location>
</feature>
<evidence type="ECO:0000256" key="3">
    <source>
        <dbReference type="ARBA" id="ARBA00023163"/>
    </source>
</evidence>
<keyword evidence="6" id="KW-1185">Reference proteome</keyword>
<evidence type="ECO:0000313" key="5">
    <source>
        <dbReference type="EMBL" id="MBB6033033.1"/>
    </source>
</evidence>
<reference evidence="5 6" key="1">
    <citation type="submission" date="2020-08" db="EMBL/GenBank/DDBJ databases">
        <title>Genomic Encyclopedia of Type Strains, Phase IV (KMG-IV): sequencing the most valuable type-strain genomes for metagenomic binning, comparative biology and taxonomic classification.</title>
        <authorList>
            <person name="Goeker M."/>
        </authorList>
    </citation>
    <scope>NUCLEOTIDE SEQUENCE [LARGE SCALE GENOMIC DNA]</scope>
    <source>
        <strain evidence="5 6">YIM 65646</strain>
    </source>
</reference>
<sequence length="295" mass="31683">MLRIRFTMADLGRVVVSDAPMIEVAASLDALGTPPRSEFVERWRRWALPRIPPSAQRVVGVLRALPHTPPEIIPIGCVLPSGGPLWTALRAYHEACLGDVWKRVQANKSEAVTTVTNAVIKHGVLAGLGAMGPSIRWRGDHLEVDHHRDGEIHLAGRGMRFVPSVFWQTPQFTERGVPQPTLTFPVGAAPVARDDGPDALVTLLGRTRADVLRSAVTGAGTGEIARRLGVSPASVSEHATALRQAGLLDTVRAGREVRHSPTELGRRLITPASTAVADGVSAWTEKLARQDAGRA</sequence>
<dbReference type="InterPro" id="IPR036390">
    <property type="entry name" value="WH_DNA-bd_sf"/>
</dbReference>
<accession>A0A841FDE4</accession>
<evidence type="ECO:0000313" key="6">
    <source>
        <dbReference type="Proteomes" id="UP000548476"/>
    </source>
</evidence>
<dbReference type="CDD" id="cd00090">
    <property type="entry name" value="HTH_ARSR"/>
    <property type="match status" value="1"/>
</dbReference>
<dbReference type="PANTHER" id="PTHR43132:SF8">
    <property type="entry name" value="HTH-TYPE TRANSCRIPTIONAL REGULATOR KMTR"/>
    <property type="match status" value="1"/>
</dbReference>
<protein>
    <submittedName>
        <fullName evidence="5">DNA-binding transcriptional ArsR family regulator</fullName>
    </submittedName>
</protein>
<dbReference type="PANTHER" id="PTHR43132">
    <property type="entry name" value="ARSENICAL RESISTANCE OPERON REPRESSOR ARSR-RELATED"/>
    <property type="match status" value="1"/>
</dbReference>
<dbReference type="AlphaFoldDB" id="A0A841FDE4"/>
<dbReference type="GO" id="GO:0003677">
    <property type="term" value="F:DNA binding"/>
    <property type="evidence" value="ECO:0007669"/>
    <property type="project" value="UniProtKB-KW"/>
</dbReference>
<dbReference type="InterPro" id="IPR036388">
    <property type="entry name" value="WH-like_DNA-bd_sf"/>
</dbReference>
<evidence type="ECO:0000256" key="2">
    <source>
        <dbReference type="ARBA" id="ARBA00023125"/>
    </source>
</evidence>
<comment type="caution">
    <text evidence="5">The sequence shown here is derived from an EMBL/GenBank/DDBJ whole genome shotgun (WGS) entry which is preliminary data.</text>
</comment>
<evidence type="ECO:0000256" key="1">
    <source>
        <dbReference type="ARBA" id="ARBA00023015"/>
    </source>
</evidence>
<dbReference type="EMBL" id="JACHGT010000002">
    <property type="protein sequence ID" value="MBB6033033.1"/>
    <property type="molecule type" value="Genomic_DNA"/>
</dbReference>
<organism evidence="5 6">
    <name type="scientific">Phytomonospora endophytica</name>
    <dbReference type="NCBI Taxonomy" id="714109"/>
    <lineage>
        <taxon>Bacteria</taxon>
        <taxon>Bacillati</taxon>
        <taxon>Actinomycetota</taxon>
        <taxon>Actinomycetes</taxon>
        <taxon>Micromonosporales</taxon>
        <taxon>Micromonosporaceae</taxon>
        <taxon>Phytomonospora</taxon>
    </lineage>
</organism>
<dbReference type="Gene3D" id="1.10.10.10">
    <property type="entry name" value="Winged helix-like DNA-binding domain superfamily/Winged helix DNA-binding domain"/>
    <property type="match status" value="1"/>
</dbReference>
<name>A0A841FDE4_9ACTN</name>
<dbReference type="InterPro" id="IPR011991">
    <property type="entry name" value="ArsR-like_HTH"/>
</dbReference>